<dbReference type="OrthoDB" id="9153755at2"/>
<keyword evidence="3" id="KW-1185">Reference proteome</keyword>
<dbReference type="InterPro" id="IPR018759">
    <property type="entry name" value="BBP2_2"/>
</dbReference>
<sequence length="394" mass="43593">MVTKNVCASAASILVISSSVHALEPSSIAVGNLALTPTVDVAVGHTDNLYNSTQNETSTWFSKVRPNFDLQGQKGSFVAGVTYALEQGSYFSSHDDDYTDHALSGYATAEFDSRKKLEILAEYLKLHDARSDSRSGNSLSPALVDKPSKYTVKALGATYTYGAHEATGQIVVSGRVEDKSYDNFRTITAAQDRMTKTLTGTFYYRISPKTRLLAEARLRDIDYDLSSVTLDSNETRLQFGAEWDATAKTSGRVKFGVLRKDYDDDSRDTLTTSSWEAGVNWAPRTYSVFDLSTSRTAEESGGAEDYIDSTRWTLGWTHGWSDRFSTRLSHTLLNEEYEGTTVDNDTNTTTLGLNYDMRRWLTLGADFSHKSFSSNIAGADYDSNEVIFRVQGSL</sequence>
<dbReference type="Pfam" id="PF10082">
    <property type="entry name" value="BBP2_2"/>
    <property type="match status" value="1"/>
</dbReference>
<evidence type="ECO:0000313" key="3">
    <source>
        <dbReference type="Proteomes" id="UP000324760"/>
    </source>
</evidence>
<feature type="chain" id="PRO_5024852856" evidence="1">
    <location>
        <begin position="23"/>
        <end position="394"/>
    </location>
</feature>
<dbReference type="EMBL" id="CP043869">
    <property type="protein sequence ID" value="QEQ95999.1"/>
    <property type="molecule type" value="Genomic_DNA"/>
</dbReference>
<accession>A0A5P1R8N6</accession>
<dbReference type="SUPFAM" id="SSF56935">
    <property type="entry name" value="Porins"/>
    <property type="match status" value="1"/>
</dbReference>
<keyword evidence="1" id="KW-0732">Signal</keyword>
<protein>
    <submittedName>
        <fullName evidence="2">Outer membrane beta-barrel protein</fullName>
    </submittedName>
</protein>
<dbReference type="RefSeq" id="WP_138988924.1">
    <property type="nucleotide sequence ID" value="NZ_CP043869.1"/>
</dbReference>
<feature type="signal peptide" evidence="1">
    <location>
        <begin position="1"/>
        <end position="22"/>
    </location>
</feature>
<dbReference type="Proteomes" id="UP000324760">
    <property type="component" value="Chromosome"/>
</dbReference>
<evidence type="ECO:0000313" key="2">
    <source>
        <dbReference type="EMBL" id="QEQ95999.1"/>
    </source>
</evidence>
<dbReference type="AlphaFoldDB" id="A0A5P1R8N6"/>
<dbReference type="KEGG" id="ncu:F0U83_04355"/>
<reference evidence="2 3" key="1">
    <citation type="journal article" date="2019" name="Biochem. Eng. J.">
        <title>Metabolic engineering of the marine bacteria Neptunomonas concharum for the production of acetoin and meso-2,3-butanediol from acetate.</title>
        <authorList>
            <person name="Li W."/>
            <person name="Pu N."/>
            <person name="Liu C.-X."/>
            <person name="Yuan Q.-P."/>
            <person name="Li Z.-J."/>
        </authorList>
    </citation>
    <scope>NUCLEOTIDE SEQUENCE [LARGE SCALE GENOMIC DNA]</scope>
    <source>
        <strain evidence="2 3">JCM17730</strain>
    </source>
</reference>
<name>A0A5P1R8N6_9GAMM</name>
<organism evidence="2 3">
    <name type="scientific">Neptunomonas concharum</name>
    <dbReference type="NCBI Taxonomy" id="1031538"/>
    <lineage>
        <taxon>Bacteria</taxon>
        <taxon>Pseudomonadati</taxon>
        <taxon>Pseudomonadota</taxon>
        <taxon>Gammaproteobacteria</taxon>
        <taxon>Oceanospirillales</taxon>
        <taxon>Oceanospirillaceae</taxon>
        <taxon>Neptunomonas</taxon>
    </lineage>
</organism>
<gene>
    <name evidence="2" type="ORF">F0U83_04355</name>
</gene>
<evidence type="ECO:0000256" key="1">
    <source>
        <dbReference type="SAM" id="SignalP"/>
    </source>
</evidence>
<proteinExistence type="predicted"/>